<dbReference type="Proteomes" id="UP000283619">
    <property type="component" value="Unassembled WGS sequence"/>
</dbReference>
<dbReference type="AlphaFoldDB" id="A0A423P1R0"/>
<sequence>MSAPNNPLALKELDIPGRSKDPVSNNPIIWGINIAAALGNFPLHGLLCRAGPWGNMAIGDTLRISWGSWQNVWVETVDKTEVNTQLQMFVPLKHMVDGRFAVSYVVKPLGGTDQPSDVMQVLVKLTRPGGDSPLIMIIPQAILDGGIDKDNVADGVPITIGKADGTPPYSNAAAGDVCRVSWGGIYVFSDPLTQEQAEGKAPIIITIIEAVIREAGDADFPGVAVVFEVYDIVFNRSEDWSAEQRVVVAVDATRLVAPLLKETQNNELDVDKLGDADGTVQVIATDTSKFKVGDEVFIRIKGTPVEGPPIDWEPSAGVKLESVPSVMETTAPNAVLRQLAKSQITLSYRLEKADGSADLRSKSQFIRAIGEVQRLAAPKVLDENSGALDPALDKIRLEIRFDKSFAEGQALKIFMLGTTPGLEPYLPDLALRPITHNEIVAGLPLAYSIDGKHLATVNGGTVEFYYQQWLPDSVLATLDLFEATHAIRESIHTDILRVGEPRLELPEPEVAGVVNGVLPADTAGTTATVTYTKTVSGDEVFMFWMASKTGEYTDSIKLNEFTAGQRVPFPIPAAVIKGNEGGTVEARYHIVRAAGATSYSDTLTFSVGVALDLQAPKIKEAPNDTNLDPLDAQGALTAVVDSAGLLLGDTIIVTWTGAPGSLPAGSHTTAPWTVTTLGRQEIPLVVSVIPFNLVKSITLSCTVTRGNQEPKESPPRTLAVLQLRVDLSHSPKIIQAADGGDGTELDVSTLTGPATLRGGFWPHIANGQRVWMSVKGIKKDGTEYKRVVWTGTNNAVNGTWISQKYLDATVSLVDMQSLKNLSQLLVTFMTTLDRSTDESQALSFPVRTYTVKNLVEVLPTITSIKESPGGEEIPHGSPTVKTAVTLSGTATPDTKIDLANNGVLMPNTEIEVDPRGEWTFTLTALIAGTTYSLSARRKDGTLSNTWNIVVVALVDPTLDSVQDDKGIEVPDRQFTFSTQLKLKGKASYGQRVEIFDGDGASAVSKGIAPVGDKGKWKFEIEVAVQELAHRLYAKSLYHSDSVLSNVRSVSVIEDIAPTIDSVKGTISGKEIPEGSDTVETDITLSGEAVKGQRVEVFDGENSIETVSVDALGKWESRIANLSVTIHSFTTRALYGTGQVSIPRTVRIIERPLTLDGIYGSDSVVPGETFIPSGGKWTRRYIRIQGKGTPRNKLELLRTGYPENGKVTVKDDGTWTTGTYHGNPHGEGSVTITAVDLTTGRRSNGWTITWQQEWNNGQGS</sequence>
<proteinExistence type="predicted"/>
<organism evidence="1 2">
    <name type="scientific">Pseudomonas fluorescens</name>
    <dbReference type="NCBI Taxonomy" id="294"/>
    <lineage>
        <taxon>Bacteria</taxon>
        <taxon>Pseudomonadati</taxon>
        <taxon>Pseudomonadota</taxon>
        <taxon>Gammaproteobacteria</taxon>
        <taxon>Pseudomonadales</taxon>
        <taxon>Pseudomonadaceae</taxon>
        <taxon>Pseudomonas</taxon>
    </lineage>
</organism>
<name>A0A423P1R0_PSEFL</name>
<dbReference type="InterPro" id="IPR013783">
    <property type="entry name" value="Ig-like_fold"/>
</dbReference>
<protein>
    <recommendedName>
        <fullName evidence="3">Ig-like domain repeat protein</fullName>
    </recommendedName>
</protein>
<dbReference type="EMBL" id="MOBZ01000017">
    <property type="protein sequence ID" value="ROO05762.1"/>
    <property type="molecule type" value="Genomic_DNA"/>
</dbReference>
<evidence type="ECO:0008006" key="3">
    <source>
        <dbReference type="Google" id="ProtNLM"/>
    </source>
</evidence>
<reference evidence="1 2" key="1">
    <citation type="submission" date="2016-10" db="EMBL/GenBank/DDBJ databases">
        <title>Comparative genome analysis of multiple Pseudomonas spp. focuses on biocontrol and plant growth promoting traits.</title>
        <authorList>
            <person name="Tao X.-Y."/>
            <person name="Taylor C.G."/>
        </authorList>
    </citation>
    <scope>NUCLEOTIDE SEQUENCE [LARGE SCALE GENOMIC DNA]</scope>
    <source>
        <strain evidence="1 2">36G2</strain>
    </source>
</reference>
<dbReference type="RefSeq" id="WP_123594703.1">
    <property type="nucleotide sequence ID" value="NZ_MOBZ01000017.1"/>
</dbReference>
<evidence type="ECO:0000313" key="2">
    <source>
        <dbReference type="Proteomes" id="UP000283619"/>
    </source>
</evidence>
<gene>
    <name evidence="1" type="ORF">BK673_20040</name>
</gene>
<evidence type="ECO:0000313" key="1">
    <source>
        <dbReference type="EMBL" id="ROO05762.1"/>
    </source>
</evidence>
<dbReference type="Gene3D" id="2.60.40.10">
    <property type="entry name" value="Immunoglobulins"/>
    <property type="match status" value="1"/>
</dbReference>
<comment type="caution">
    <text evidence="1">The sequence shown here is derived from an EMBL/GenBank/DDBJ whole genome shotgun (WGS) entry which is preliminary data.</text>
</comment>
<accession>A0A423P1R0</accession>